<evidence type="ECO:0000313" key="5">
    <source>
        <dbReference type="Proteomes" id="UP000181728"/>
    </source>
</evidence>
<dbReference type="EMBL" id="MLOK01000058">
    <property type="protein sequence ID" value="OIM20432.1"/>
    <property type="molecule type" value="Genomic_DNA"/>
</dbReference>
<dbReference type="AlphaFoldDB" id="A0A3S7H3C6"/>
<dbReference type="InterPro" id="IPR014729">
    <property type="entry name" value="Rossmann-like_a/b/a_fold"/>
</dbReference>
<dbReference type="PANTHER" id="PTHR46268:SF15">
    <property type="entry name" value="UNIVERSAL STRESS PROTEIN HP_0031"/>
    <property type="match status" value="1"/>
</dbReference>
<dbReference type="PANTHER" id="PTHR46268">
    <property type="entry name" value="STRESS RESPONSE PROTEIN NHAX"/>
    <property type="match status" value="1"/>
</dbReference>
<gene>
    <name evidence="4" type="ORF">ATX59_08895</name>
    <name evidence="3" type="ORF">GA838_09160</name>
</gene>
<dbReference type="Proteomes" id="UP000181728">
    <property type="component" value="Unassembled WGS sequence"/>
</dbReference>
<dbReference type="Proteomes" id="UP001281024">
    <property type="component" value="Unassembled WGS sequence"/>
</dbReference>
<organism evidence="4 5">
    <name type="scientific">Oenococcus oeni</name>
    <name type="common">Leuconostoc oenos</name>
    <dbReference type="NCBI Taxonomy" id="1247"/>
    <lineage>
        <taxon>Bacteria</taxon>
        <taxon>Bacillati</taxon>
        <taxon>Bacillota</taxon>
        <taxon>Bacilli</taxon>
        <taxon>Lactobacillales</taxon>
        <taxon>Lactobacillaceae</taxon>
        <taxon>Oenococcus</taxon>
    </lineage>
</organism>
<dbReference type="InterPro" id="IPR006016">
    <property type="entry name" value="UspA"/>
</dbReference>
<dbReference type="EMBL" id="WERV01000008">
    <property type="protein sequence ID" value="MDV7715891.1"/>
    <property type="molecule type" value="Genomic_DNA"/>
</dbReference>
<dbReference type="GeneID" id="75066698"/>
<comment type="similarity">
    <text evidence="1">Belongs to the universal stress protein A family.</text>
</comment>
<sequence length="168" mass="18656">MVSKFKPKQFKHVLAAVDDSPQGQSALSFAIHQAKEDHAKLTILSVLEEDELPVTTRLDANEMSLLQDRIDKALMDYQQIAKNFGLKNDRVEKMFAQGDNAGETVVKDVLPHTDIDLVVVGAHSRTGWSSHLGSQASYIAKTAPVSVTIIRDKKISEDEEKIGFLNRQ</sequence>
<proteinExistence type="inferred from homology"/>
<evidence type="ECO:0000256" key="1">
    <source>
        <dbReference type="ARBA" id="ARBA00008791"/>
    </source>
</evidence>
<name>A0A3S7H3C6_OENOE</name>
<dbReference type="SUPFAM" id="SSF52402">
    <property type="entry name" value="Adenine nucleotide alpha hydrolases-like"/>
    <property type="match status" value="1"/>
</dbReference>
<reference evidence="3" key="2">
    <citation type="submission" date="2019-10" db="EMBL/GenBank/DDBJ databases">
        <title>Malate fermentation in French cider.</title>
        <authorList>
            <person name="Cousin F.J."/>
            <person name="Medina Fernandez S."/>
            <person name="Misery B."/>
            <person name="Laplace J.-M."/>
            <person name="Cretenet M."/>
        </authorList>
    </citation>
    <scope>NUCLEOTIDE SEQUENCE</scope>
    <source>
        <strain evidence="3">UCMA15129</strain>
    </source>
</reference>
<dbReference type="PIRSF" id="PIRSF006276">
    <property type="entry name" value="UspA"/>
    <property type="match status" value="1"/>
</dbReference>
<comment type="caution">
    <text evidence="4">The sequence shown here is derived from an EMBL/GenBank/DDBJ whole genome shotgun (WGS) entry which is preliminary data.</text>
</comment>
<evidence type="ECO:0000313" key="3">
    <source>
        <dbReference type="EMBL" id="MDV7715891.1"/>
    </source>
</evidence>
<dbReference type="CDD" id="cd00293">
    <property type="entry name" value="USP-like"/>
    <property type="match status" value="1"/>
</dbReference>
<dbReference type="RefSeq" id="WP_002819661.1">
    <property type="nucleotide sequence ID" value="NZ_CP014324.1"/>
</dbReference>
<evidence type="ECO:0000313" key="4">
    <source>
        <dbReference type="EMBL" id="OIM20432.1"/>
    </source>
</evidence>
<protein>
    <submittedName>
        <fullName evidence="3 4">Universal stress protein</fullName>
    </submittedName>
</protein>
<dbReference type="Pfam" id="PF00582">
    <property type="entry name" value="Usp"/>
    <property type="match status" value="1"/>
</dbReference>
<dbReference type="InterPro" id="IPR006015">
    <property type="entry name" value="Universal_stress_UspA"/>
</dbReference>
<evidence type="ECO:0000259" key="2">
    <source>
        <dbReference type="Pfam" id="PF00582"/>
    </source>
</evidence>
<reference evidence="4 5" key="1">
    <citation type="journal article" date="2016" name="BMC Genomics">
        <title>Consensus pan-genome assembly of the specialised wine bacterium Oenococcus oeni.</title>
        <authorList>
            <person name="Sternes P.R."/>
            <person name="Borneman A.R."/>
        </authorList>
    </citation>
    <scope>NUCLEOTIDE SEQUENCE [LARGE SCALE GENOMIC DNA]</scope>
    <source>
        <strain evidence="4 5">AWRIB661</strain>
    </source>
</reference>
<dbReference type="Gene3D" id="3.40.50.620">
    <property type="entry name" value="HUPs"/>
    <property type="match status" value="1"/>
</dbReference>
<feature type="domain" description="UspA" evidence="2">
    <location>
        <begin position="10"/>
        <end position="151"/>
    </location>
</feature>
<accession>A0A3S7H3C6</accession>
<dbReference type="PRINTS" id="PR01438">
    <property type="entry name" value="UNVRSLSTRESS"/>
</dbReference>